<dbReference type="Gene3D" id="1.10.260.40">
    <property type="entry name" value="lambda repressor-like DNA-binding domains"/>
    <property type="match status" value="1"/>
</dbReference>
<dbReference type="Gene3D" id="1.10.10.2910">
    <property type="match status" value="1"/>
</dbReference>
<dbReference type="SMART" id="SM00530">
    <property type="entry name" value="HTH_XRE"/>
    <property type="match status" value="1"/>
</dbReference>
<reference evidence="3 4" key="1">
    <citation type="submission" date="2023-01" db="EMBL/GenBank/DDBJ databases">
        <title>Genomes from the Australian National Cyanobacteria Reference Collection.</title>
        <authorList>
            <person name="Willis A."/>
            <person name="Lee E.M.F."/>
        </authorList>
    </citation>
    <scope>NUCLEOTIDE SEQUENCE [LARGE SCALE GENOMIC DNA]</scope>
    <source>
        <strain evidence="3 4">CS-549</strain>
    </source>
</reference>
<dbReference type="RefSeq" id="WP_096571965.1">
    <property type="nucleotide sequence ID" value="NZ_JAQMTI010000318.1"/>
</dbReference>
<evidence type="ECO:0000313" key="3">
    <source>
        <dbReference type="EMBL" id="MDB9444505.1"/>
    </source>
</evidence>
<dbReference type="Pfam" id="PF01381">
    <property type="entry name" value="HTH_3"/>
    <property type="match status" value="1"/>
</dbReference>
<evidence type="ECO:0000256" key="1">
    <source>
        <dbReference type="ARBA" id="ARBA00007227"/>
    </source>
</evidence>
<dbReference type="PANTHER" id="PTHR43236">
    <property type="entry name" value="ANTITOXIN HIGA1"/>
    <property type="match status" value="1"/>
</dbReference>
<keyword evidence="4" id="KW-1185">Reference proteome</keyword>
<accession>A0ABT4ZYJ8</accession>
<dbReference type="Pfam" id="PF06114">
    <property type="entry name" value="Peptidase_M78"/>
    <property type="match status" value="1"/>
</dbReference>
<dbReference type="SUPFAM" id="SSF47413">
    <property type="entry name" value="lambda repressor-like DNA-binding domains"/>
    <property type="match status" value="1"/>
</dbReference>
<dbReference type="EMBL" id="JAQMTI010000318">
    <property type="protein sequence ID" value="MDB9444505.1"/>
    <property type="molecule type" value="Genomic_DNA"/>
</dbReference>
<dbReference type="InterPro" id="IPR001387">
    <property type="entry name" value="Cro/C1-type_HTH"/>
</dbReference>
<dbReference type="InterPro" id="IPR052345">
    <property type="entry name" value="Rad_response_metalloprotease"/>
</dbReference>
<evidence type="ECO:0000259" key="2">
    <source>
        <dbReference type="PROSITE" id="PS50943"/>
    </source>
</evidence>
<comment type="similarity">
    <text evidence="1">Belongs to the short-chain fatty acyl-CoA assimilation regulator (ScfR) family.</text>
</comment>
<dbReference type="PROSITE" id="PS50943">
    <property type="entry name" value="HTH_CROC1"/>
    <property type="match status" value="1"/>
</dbReference>
<name>A0ABT4ZYJ8_9CYAN</name>
<evidence type="ECO:0000313" key="4">
    <source>
        <dbReference type="Proteomes" id="UP001211711"/>
    </source>
</evidence>
<protein>
    <submittedName>
        <fullName evidence="3">ImmA/IrrE family metallo-endopeptidase</fullName>
    </submittedName>
</protein>
<dbReference type="CDD" id="cd00093">
    <property type="entry name" value="HTH_XRE"/>
    <property type="match status" value="1"/>
</dbReference>
<feature type="domain" description="HTH cro/C1-type" evidence="2">
    <location>
        <begin position="12"/>
        <end position="66"/>
    </location>
</feature>
<proteinExistence type="inferred from homology"/>
<dbReference type="Proteomes" id="UP001211711">
    <property type="component" value="Unassembled WGS sequence"/>
</dbReference>
<organism evidence="3 4">
    <name type="scientific">Sphaerospermopsis kisseleviana CS-549</name>
    <dbReference type="NCBI Taxonomy" id="3021783"/>
    <lineage>
        <taxon>Bacteria</taxon>
        <taxon>Bacillati</taxon>
        <taxon>Cyanobacteriota</taxon>
        <taxon>Cyanophyceae</taxon>
        <taxon>Nostocales</taxon>
        <taxon>Aphanizomenonaceae</taxon>
        <taxon>Sphaerospermopsis</taxon>
        <taxon>Sphaerospermopsis kisseleviana</taxon>
    </lineage>
</organism>
<dbReference type="PANTHER" id="PTHR43236:SF1">
    <property type="entry name" value="BLL7220 PROTEIN"/>
    <property type="match status" value="1"/>
</dbReference>
<dbReference type="InterPro" id="IPR010982">
    <property type="entry name" value="Lambda_DNA-bd_dom_sf"/>
</dbReference>
<comment type="caution">
    <text evidence="3">The sequence shown here is derived from an EMBL/GenBank/DDBJ whole genome shotgun (WGS) entry which is preliminary data.</text>
</comment>
<sequence>MTFDLALFSSKLKKYRAQFENSLDEISVSTGISIQSLTALENGEKKPTGDEVLILADYYKCDYQFFISNEKLAPFEQTEILFRKHGDEFSKEDRWAVQEFLFLCECEDFLLSLIFRRDYKPFSFIPQGKYFIDHGEQAAKKLREHLGYSVNQVSSNIYDDFRRLGFHIFRRELGNSNISGLYIKHPVAGKCVLVNYSEDIYRQRFTVAHESAHAILDEEKDFVLSLDSDKKTLVEVRANTFASRYLMPPEFLSNIPDSTSWNPDKAIEWASKLKVSTQALAYALKSANLISDEAQVKSVIVPSYMKVDPELPEDLSTGSRQRKEELLKRGLSTFYVELCFDAYYQKFISAGRLAEMLLVDEYELQNIANIYGQTLKYGD</sequence>
<dbReference type="InterPro" id="IPR010359">
    <property type="entry name" value="IrrE_HExxH"/>
</dbReference>
<gene>
    <name evidence="3" type="ORF">PN497_24595</name>
</gene>